<evidence type="ECO:0000313" key="2">
    <source>
        <dbReference type="EMBL" id="KAA0054378.1"/>
    </source>
</evidence>
<name>A0A5D3CLH9_CUCMM</name>
<evidence type="ECO:0000256" key="1">
    <source>
        <dbReference type="SAM" id="Coils"/>
    </source>
</evidence>
<proteinExistence type="predicted"/>
<dbReference type="Proteomes" id="UP000321393">
    <property type="component" value="Unassembled WGS sequence"/>
</dbReference>
<dbReference type="AlphaFoldDB" id="A0A5D3CLH9"/>
<dbReference type="Proteomes" id="UP000321947">
    <property type="component" value="Unassembled WGS sequence"/>
</dbReference>
<accession>A0A5D3CLH9</accession>
<sequence length="164" mass="18398">MDLREGSSTTRPPVLDGANYGYWKARMVAFLKSLDLRCWRVVMAGWEYPTETSEDGIITPKSELKWSRAEDELLGDGDLKRKSGIAFSTVSEENAQPQKEPINEESLAESIALLTKQMSKLRNEKSMIETKGRVNSKDLGKADEVLDAMNMKSLVTFKPNAQHS</sequence>
<evidence type="ECO:0000313" key="3">
    <source>
        <dbReference type="EMBL" id="TYK12415.1"/>
    </source>
</evidence>
<keyword evidence="3" id="KW-0675">Receptor</keyword>
<evidence type="ECO:0000313" key="5">
    <source>
        <dbReference type="Proteomes" id="UP000321947"/>
    </source>
</evidence>
<dbReference type="EMBL" id="SSTE01008830">
    <property type="protein sequence ID" value="KAA0054378.1"/>
    <property type="molecule type" value="Genomic_DNA"/>
</dbReference>
<gene>
    <name evidence="3" type="ORF">E5676_scaffold302G002030</name>
    <name evidence="2" type="ORF">E6C27_scaffold24G001130</name>
</gene>
<protein>
    <submittedName>
        <fullName evidence="3">Receptor-like protein 12</fullName>
    </submittedName>
</protein>
<comment type="caution">
    <text evidence="3">The sequence shown here is derived from an EMBL/GenBank/DDBJ whole genome shotgun (WGS) entry which is preliminary data.</text>
</comment>
<organism evidence="3 5">
    <name type="scientific">Cucumis melo var. makuwa</name>
    <name type="common">Oriental melon</name>
    <dbReference type="NCBI Taxonomy" id="1194695"/>
    <lineage>
        <taxon>Eukaryota</taxon>
        <taxon>Viridiplantae</taxon>
        <taxon>Streptophyta</taxon>
        <taxon>Embryophyta</taxon>
        <taxon>Tracheophyta</taxon>
        <taxon>Spermatophyta</taxon>
        <taxon>Magnoliopsida</taxon>
        <taxon>eudicotyledons</taxon>
        <taxon>Gunneridae</taxon>
        <taxon>Pentapetalae</taxon>
        <taxon>rosids</taxon>
        <taxon>fabids</taxon>
        <taxon>Cucurbitales</taxon>
        <taxon>Cucurbitaceae</taxon>
        <taxon>Benincaseae</taxon>
        <taxon>Cucumis</taxon>
    </lineage>
</organism>
<reference evidence="4 5" key="1">
    <citation type="submission" date="2019-08" db="EMBL/GenBank/DDBJ databases">
        <title>Draft genome sequences of two oriental melons (Cucumis melo L. var makuwa).</title>
        <authorList>
            <person name="Kwon S.-Y."/>
        </authorList>
    </citation>
    <scope>NUCLEOTIDE SEQUENCE [LARGE SCALE GENOMIC DNA]</scope>
    <source>
        <strain evidence="5">cv. Chang Bougi</strain>
        <strain evidence="4">cv. SW 3</strain>
        <tissue evidence="3">Leaf</tissue>
    </source>
</reference>
<evidence type="ECO:0000313" key="4">
    <source>
        <dbReference type="Proteomes" id="UP000321393"/>
    </source>
</evidence>
<feature type="coiled-coil region" evidence="1">
    <location>
        <begin position="104"/>
        <end position="131"/>
    </location>
</feature>
<dbReference type="EMBL" id="SSTD01010133">
    <property type="protein sequence ID" value="TYK12415.1"/>
    <property type="molecule type" value="Genomic_DNA"/>
</dbReference>
<keyword evidence="1" id="KW-0175">Coiled coil</keyword>